<feature type="transmembrane region" description="Helical" evidence="1">
    <location>
        <begin position="157"/>
        <end position="180"/>
    </location>
</feature>
<protein>
    <submittedName>
        <fullName evidence="2">Uncharacterized protein</fullName>
    </submittedName>
</protein>
<feature type="transmembrane region" description="Helical" evidence="1">
    <location>
        <begin position="78"/>
        <end position="101"/>
    </location>
</feature>
<reference evidence="2" key="1">
    <citation type="submission" date="2020-05" db="EMBL/GenBank/DDBJ databases">
        <title>Mycena genomes resolve the evolution of fungal bioluminescence.</title>
        <authorList>
            <person name="Tsai I.J."/>
        </authorList>
    </citation>
    <scope>NUCLEOTIDE SEQUENCE</scope>
    <source>
        <strain evidence="2">CCC161011</strain>
    </source>
</reference>
<feature type="transmembrane region" description="Helical" evidence="1">
    <location>
        <begin position="234"/>
        <end position="256"/>
    </location>
</feature>
<organism evidence="2 3">
    <name type="scientific">Mycena venus</name>
    <dbReference type="NCBI Taxonomy" id="2733690"/>
    <lineage>
        <taxon>Eukaryota</taxon>
        <taxon>Fungi</taxon>
        <taxon>Dikarya</taxon>
        <taxon>Basidiomycota</taxon>
        <taxon>Agaricomycotina</taxon>
        <taxon>Agaricomycetes</taxon>
        <taxon>Agaricomycetidae</taxon>
        <taxon>Agaricales</taxon>
        <taxon>Marasmiineae</taxon>
        <taxon>Mycenaceae</taxon>
        <taxon>Mycena</taxon>
    </lineage>
</organism>
<keyword evidence="3" id="KW-1185">Reference proteome</keyword>
<feature type="transmembrane region" description="Helical" evidence="1">
    <location>
        <begin position="41"/>
        <end position="66"/>
    </location>
</feature>
<dbReference type="AlphaFoldDB" id="A0A8H6Y1K1"/>
<name>A0A8H6Y1K1_9AGAR</name>
<evidence type="ECO:0000256" key="1">
    <source>
        <dbReference type="SAM" id="Phobius"/>
    </source>
</evidence>
<dbReference type="Proteomes" id="UP000620124">
    <property type="component" value="Unassembled WGS sequence"/>
</dbReference>
<evidence type="ECO:0000313" key="2">
    <source>
        <dbReference type="EMBL" id="KAF7352368.1"/>
    </source>
</evidence>
<comment type="caution">
    <text evidence="2">The sequence shown here is derived from an EMBL/GenBank/DDBJ whole genome shotgun (WGS) entry which is preliminary data.</text>
</comment>
<gene>
    <name evidence="2" type="ORF">MVEN_01200700</name>
</gene>
<accession>A0A8H6Y1K1</accession>
<evidence type="ECO:0000313" key="3">
    <source>
        <dbReference type="Proteomes" id="UP000620124"/>
    </source>
</evidence>
<keyword evidence="1" id="KW-0472">Membrane</keyword>
<feature type="transmembrane region" description="Helical" evidence="1">
    <location>
        <begin position="192"/>
        <end position="214"/>
    </location>
</feature>
<keyword evidence="1" id="KW-1133">Transmembrane helix</keyword>
<sequence length="324" mass="35824">MNLYSNPQSSAIFLDLPIRMESQFCMDAVDFTRRWQQATEVLYQTAFGLVFYVAFLALFILAIRHLCLNKVSGGRSMIILMSALFVLSTTQVVLYLVQSVYVLQLLRLDVEGNFRLRTALVANRISFAQDMFLITNNALTDSLLIRRCYVIWGKRKFVTILPVIMLAATTILGYISAVQINLFYTVAFNPAIVYILSVATNTMLTTLAAGRIWWSGRDVRRNLRQSSDKAYNAAAAMILESGAIYSIFVIAFLITGLVPTRHSSGTSAIHSLLSGALPQIVNIVPTVIIVRVGLSRGVETASSETDTPNPNLSFASIRLGSFGI</sequence>
<dbReference type="OrthoDB" id="3226582at2759"/>
<proteinExistence type="predicted"/>
<feature type="transmembrane region" description="Helical" evidence="1">
    <location>
        <begin position="276"/>
        <end position="294"/>
    </location>
</feature>
<keyword evidence="1" id="KW-0812">Transmembrane</keyword>
<dbReference type="EMBL" id="JACAZI010000009">
    <property type="protein sequence ID" value="KAF7352368.1"/>
    <property type="molecule type" value="Genomic_DNA"/>
</dbReference>